<evidence type="ECO:0000313" key="3">
    <source>
        <dbReference type="Proteomes" id="UP000199482"/>
    </source>
</evidence>
<proteinExistence type="predicted"/>
<dbReference type="STRING" id="589382.SAMN04489721_0348"/>
<dbReference type="AlphaFoldDB" id="A0A1H1M7N2"/>
<evidence type="ECO:0000256" key="1">
    <source>
        <dbReference type="SAM" id="Phobius"/>
    </source>
</evidence>
<reference evidence="3" key="1">
    <citation type="submission" date="2016-10" db="EMBL/GenBank/DDBJ databases">
        <authorList>
            <person name="Varghese N."/>
            <person name="Submissions S."/>
        </authorList>
    </citation>
    <scope>NUCLEOTIDE SEQUENCE [LARGE SCALE GENOMIC DNA]</scope>
    <source>
        <strain evidence="3">CPCC 202695</strain>
    </source>
</reference>
<protein>
    <submittedName>
        <fullName evidence="2">Uncharacterized protein</fullName>
    </submittedName>
</protein>
<accession>A0A1H1M7N2</accession>
<dbReference type="Proteomes" id="UP000199482">
    <property type="component" value="Chromosome I"/>
</dbReference>
<sequence length="118" mass="11715">MLGRGVAEGNGPVQAEAEGRATGFGRWAIPGVWLIAALGSVGVVVSAYAGRREWFGDDGDYASVAALSLVFAASVVAALALQLASRRPHGFVGRVSASVTGAAIVVAVGALALLPAVA</sequence>
<keyword evidence="1" id="KW-0472">Membrane</keyword>
<name>A0A1H1M7N2_9MICO</name>
<organism evidence="2 3">
    <name type="scientific">Agromyces flavus</name>
    <dbReference type="NCBI Taxonomy" id="589382"/>
    <lineage>
        <taxon>Bacteria</taxon>
        <taxon>Bacillati</taxon>
        <taxon>Actinomycetota</taxon>
        <taxon>Actinomycetes</taxon>
        <taxon>Micrococcales</taxon>
        <taxon>Microbacteriaceae</taxon>
        <taxon>Agromyces</taxon>
    </lineage>
</organism>
<feature type="transmembrane region" description="Helical" evidence="1">
    <location>
        <begin position="61"/>
        <end position="83"/>
    </location>
</feature>
<gene>
    <name evidence="2" type="ORF">SAMN04489721_0348</name>
</gene>
<keyword evidence="1" id="KW-0812">Transmembrane</keyword>
<keyword evidence="1" id="KW-1133">Transmembrane helix</keyword>
<feature type="transmembrane region" description="Helical" evidence="1">
    <location>
        <begin position="95"/>
        <end position="117"/>
    </location>
</feature>
<evidence type="ECO:0000313" key="2">
    <source>
        <dbReference type="EMBL" id="SDR82029.1"/>
    </source>
</evidence>
<dbReference type="EMBL" id="LT629755">
    <property type="protein sequence ID" value="SDR82029.1"/>
    <property type="molecule type" value="Genomic_DNA"/>
</dbReference>
<feature type="transmembrane region" description="Helical" evidence="1">
    <location>
        <begin position="27"/>
        <end position="49"/>
    </location>
</feature>